<feature type="region of interest" description="Disordered" evidence="1">
    <location>
        <begin position="1"/>
        <end position="66"/>
    </location>
</feature>
<evidence type="ECO:0000256" key="1">
    <source>
        <dbReference type="SAM" id="MobiDB-lite"/>
    </source>
</evidence>
<keyword evidence="3" id="KW-1185">Reference proteome</keyword>
<protein>
    <submittedName>
        <fullName evidence="2">Uncharacterized protein</fullName>
    </submittedName>
</protein>
<reference evidence="2" key="1">
    <citation type="journal article" date="2022" name="bioRxiv">
        <title>Sequencing and chromosome-scale assembly of the giantPleurodeles waltlgenome.</title>
        <authorList>
            <person name="Brown T."/>
            <person name="Elewa A."/>
            <person name="Iarovenko S."/>
            <person name="Subramanian E."/>
            <person name="Araus A.J."/>
            <person name="Petzold A."/>
            <person name="Susuki M."/>
            <person name="Suzuki K.-i.T."/>
            <person name="Hayashi T."/>
            <person name="Toyoda A."/>
            <person name="Oliveira C."/>
            <person name="Osipova E."/>
            <person name="Leigh N.D."/>
            <person name="Simon A."/>
            <person name="Yun M.H."/>
        </authorList>
    </citation>
    <scope>NUCLEOTIDE SEQUENCE</scope>
    <source>
        <strain evidence="2">20211129_DDA</strain>
        <tissue evidence="2">Liver</tissue>
    </source>
</reference>
<dbReference type="Proteomes" id="UP001066276">
    <property type="component" value="Chromosome 7"/>
</dbReference>
<accession>A0AAV7PDQ5</accession>
<organism evidence="2 3">
    <name type="scientific">Pleurodeles waltl</name>
    <name type="common">Iberian ribbed newt</name>
    <dbReference type="NCBI Taxonomy" id="8319"/>
    <lineage>
        <taxon>Eukaryota</taxon>
        <taxon>Metazoa</taxon>
        <taxon>Chordata</taxon>
        <taxon>Craniata</taxon>
        <taxon>Vertebrata</taxon>
        <taxon>Euteleostomi</taxon>
        <taxon>Amphibia</taxon>
        <taxon>Batrachia</taxon>
        <taxon>Caudata</taxon>
        <taxon>Salamandroidea</taxon>
        <taxon>Salamandridae</taxon>
        <taxon>Pleurodelinae</taxon>
        <taxon>Pleurodeles</taxon>
    </lineage>
</organism>
<comment type="caution">
    <text evidence="2">The sequence shown here is derived from an EMBL/GenBank/DDBJ whole genome shotgun (WGS) entry which is preliminary data.</text>
</comment>
<sequence>MSPSLAPRVPTPGGPGLSPRAGCPDVPPYRSPQDSPWAPLPQVRSSQRLAGRKVPGKWGQQGAGALLGCPQCPAPWKRLRGVQEMPCSPRKRTWVPRVPWFSSPGKAARTARLFTALQGRSSDGESQTGR</sequence>
<evidence type="ECO:0000313" key="2">
    <source>
        <dbReference type="EMBL" id="KAJ1126462.1"/>
    </source>
</evidence>
<proteinExistence type="predicted"/>
<dbReference type="AlphaFoldDB" id="A0AAV7PDQ5"/>
<name>A0AAV7PDQ5_PLEWA</name>
<evidence type="ECO:0000313" key="3">
    <source>
        <dbReference type="Proteomes" id="UP001066276"/>
    </source>
</evidence>
<gene>
    <name evidence="2" type="ORF">NDU88_004869</name>
</gene>
<dbReference type="EMBL" id="JANPWB010000011">
    <property type="protein sequence ID" value="KAJ1126462.1"/>
    <property type="molecule type" value="Genomic_DNA"/>
</dbReference>